<organism evidence="2">
    <name type="scientific">Ditylum brightwellii</name>
    <dbReference type="NCBI Taxonomy" id="49249"/>
    <lineage>
        <taxon>Eukaryota</taxon>
        <taxon>Sar</taxon>
        <taxon>Stramenopiles</taxon>
        <taxon>Ochrophyta</taxon>
        <taxon>Bacillariophyta</taxon>
        <taxon>Mediophyceae</taxon>
        <taxon>Lithodesmiophycidae</taxon>
        <taxon>Lithodesmiales</taxon>
        <taxon>Lithodesmiaceae</taxon>
        <taxon>Ditylum</taxon>
    </lineage>
</organism>
<keyword evidence="1" id="KW-0812">Transmembrane</keyword>
<reference evidence="2" key="1">
    <citation type="submission" date="2021-01" db="EMBL/GenBank/DDBJ databases">
        <authorList>
            <person name="Corre E."/>
            <person name="Pelletier E."/>
            <person name="Niang G."/>
            <person name="Scheremetjew M."/>
            <person name="Finn R."/>
            <person name="Kale V."/>
            <person name="Holt S."/>
            <person name="Cochrane G."/>
            <person name="Meng A."/>
            <person name="Brown T."/>
            <person name="Cohen L."/>
        </authorList>
    </citation>
    <scope>NUCLEOTIDE SEQUENCE</scope>
    <source>
        <strain evidence="2">GSO104</strain>
    </source>
</reference>
<feature type="transmembrane region" description="Helical" evidence="1">
    <location>
        <begin position="44"/>
        <end position="66"/>
    </location>
</feature>
<evidence type="ECO:0000313" key="2">
    <source>
        <dbReference type="EMBL" id="CAE4668193.1"/>
    </source>
</evidence>
<dbReference type="EMBL" id="HBNS01060812">
    <property type="protein sequence ID" value="CAE4668193.1"/>
    <property type="molecule type" value="Transcribed_RNA"/>
</dbReference>
<protein>
    <submittedName>
        <fullName evidence="2">Uncharacterized protein</fullName>
    </submittedName>
</protein>
<keyword evidence="1" id="KW-1133">Transmembrane helix</keyword>
<accession>A0A6V2QEH1</accession>
<dbReference type="AlphaFoldDB" id="A0A6V2QEH1"/>
<name>A0A6V2QEH1_9STRA</name>
<proteinExistence type="predicted"/>
<gene>
    <name evidence="2" type="ORF">DBRI00130_LOCUS43814</name>
</gene>
<keyword evidence="1" id="KW-0472">Membrane</keyword>
<evidence type="ECO:0000256" key="1">
    <source>
        <dbReference type="SAM" id="Phobius"/>
    </source>
</evidence>
<sequence>MLVCNFIGNVITGSYNENGEIFLDNDEFETLMEMARYYASGVSLYQAIGLAVSILATLFLSFYSCYLHRALTKKAPWRPRRARGMSPEALAGQVSRQNSGIVMGRSRSGSSFAAGALT</sequence>